<sequence>PRIHFDEVEEKNAKLFECVYLKKEKGNMVYVVDEEEVENFDIDHLKGTREVLDSVDKEARVYHEPMKNKKVNIDMDVEPKVAIIGDYWYDFKVDKIIELL</sequence>
<dbReference type="Proteomes" id="UP000824469">
    <property type="component" value="Unassembled WGS sequence"/>
</dbReference>
<keyword evidence="2" id="KW-1185">Reference proteome</keyword>
<name>A0AA38LL15_TAXCH</name>
<comment type="caution">
    <text evidence="1">The sequence shown here is derived from an EMBL/GenBank/DDBJ whole genome shotgun (WGS) entry which is preliminary data.</text>
</comment>
<gene>
    <name evidence="1" type="ORF">KI387_005175</name>
</gene>
<dbReference type="EMBL" id="JAHRHJ020000002">
    <property type="protein sequence ID" value="KAH9324997.1"/>
    <property type="molecule type" value="Genomic_DNA"/>
</dbReference>
<reference evidence="1 2" key="1">
    <citation type="journal article" date="2021" name="Nat. Plants">
        <title>The Taxus genome provides insights into paclitaxel biosynthesis.</title>
        <authorList>
            <person name="Xiong X."/>
            <person name="Gou J."/>
            <person name="Liao Q."/>
            <person name="Li Y."/>
            <person name="Zhou Q."/>
            <person name="Bi G."/>
            <person name="Li C."/>
            <person name="Du R."/>
            <person name="Wang X."/>
            <person name="Sun T."/>
            <person name="Guo L."/>
            <person name="Liang H."/>
            <person name="Lu P."/>
            <person name="Wu Y."/>
            <person name="Zhang Z."/>
            <person name="Ro D.K."/>
            <person name="Shang Y."/>
            <person name="Huang S."/>
            <person name="Yan J."/>
        </authorList>
    </citation>
    <scope>NUCLEOTIDE SEQUENCE [LARGE SCALE GENOMIC DNA]</scope>
    <source>
        <strain evidence="1">Ta-2019</strain>
    </source>
</reference>
<feature type="non-terminal residue" evidence="1">
    <location>
        <position position="1"/>
    </location>
</feature>
<proteinExistence type="predicted"/>
<feature type="non-terminal residue" evidence="1">
    <location>
        <position position="100"/>
    </location>
</feature>
<accession>A0AA38LL15</accession>
<dbReference type="AlphaFoldDB" id="A0AA38LL15"/>
<protein>
    <submittedName>
        <fullName evidence="1">Uncharacterized protein</fullName>
    </submittedName>
</protein>
<evidence type="ECO:0000313" key="2">
    <source>
        <dbReference type="Proteomes" id="UP000824469"/>
    </source>
</evidence>
<organism evidence="1 2">
    <name type="scientific">Taxus chinensis</name>
    <name type="common">Chinese yew</name>
    <name type="synonym">Taxus wallichiana var. chinensis</name>
    <dbReference type="NCBI Taxonomy" id="29808"/>
    <lineage>
        <taxon>Eukaryota</taxon>
        <taxon>Viridiplantae</taxon>
        <taxon>Streptophyta</taxon>
        <taxon>Embryophyta</taxon>
        <taxon>Tracheophyta</taxon>
        <taxon>Spermatophyta</taxon>
        <taxon>Pinopsida</taxon>
        <taxon>Pinidae</taxon>
        <taxon>Conifers II</taxon>
        <taxon>Cupressales</taxon>
        <taxon>Taxaceae</taxon>
        <taxon>Taxus</taxon>
    </lineage>
</organism>
<evidence type="ECO:0000313" key="1">
    <source>
        <dbReference type="EMBL" id="KAH9324997.1"/>
    </source>
</evidence>